<keyword evidence="2" id="KW-1185">Reference proteome</keyword>
<sequence>MYNASMQPSNSDDNQSKKVTISYGNDVEKLLQFLEPLASKMQFVGNKMSESLRVWPLAVPVLLTSQCGIDGSRPFLNEFLRPHDCIRSFAGLETLDL</sequence>
<name>A0A2A6BMB7_PRIPA</name>
<evidence type="ECO:0000313" key="1">
    <source>
        <dbReference type="EnsemblMetazoa" id="PPA33435.1"/>
    </source>
</evidence>
<gene>
    <name evidence="1" type="primary">WBGene00206295</name>
</gene>
<dbReference type="EnsemblMetazoa" id="PPA33435.1">
    <property type="protein sequence ID" value="PPA33435.1"/>
    <property type="gene ID" value="WBGene00206295"/>
</dbReference>
<evidence type="ECO:0000313" key="2">
    <source>
        <dbReference type="Proteomes" id="UP000005239"/>
    </source>
</evidence>
<dbReference type="AlphaFoldDB" id="A0A2A6BMB7"/>
<proteinExistence type="predicted"/>
<protein>
    <submittedName>
        <fullName evidence="1">Uncharacterized protein</fullName>
    </submittedName>
</protein>
<reference evidence="1" key="2">
    <citation type="submission" date="2022-06" db="UniProtKB">
        <authorList>
            <consortium name="EnsemblMetazoa"/>
        </authorList>
    </citation>
    <scope>IDENTIFICATION</scope>
    <source>
        <strain evidence="1">PS312</strain>
    </source>
</reference>
<reference evidence="2" key="1">
    <citation type="journal article" date="2008" name="Nat. Genet.">
        <title>The Pristionchus pacificus genome provides a unique perspective on nematode lifestyle and parasitism.</title>
        <authorList>
            <person name="Dieterich C."/>
            <person name="Clifton S.W."/>
            <person name="Schuster L.N."/>
            <person name="Chinwalla A."/>
            <person name="Delehaunty K."/>
            <person name="Dinkelacker I."/>
            <person name="Fulton L."/>
            <person name="Fulton R."/>
            <person name="Godfrey J."/>
            <person name="Minx P."/>
            <person name="Mitreva M."/>
            <person name="Roeseler W."/>
            <person name="Tian H."/>
            <person name="Witte H."/>
            <person name="Yang S.P."/>
            <person name="Wilson R.K."/>
            <person name="Sommer R.J."/>
        </authorList>
    </citation>
    <scope>NUCLEOTIDE SEQUENCE [LARGE SCALE GENOMIC DNA]</scope>
    <source>
        <strain evidence="2">PS312</strain>
    </source>
</reference>
<dbReference type="Proteomes" id="UP000005239">
    <property type="component" value="Unassembled WGS sequence"/>
</dbReference>
<organism evidence="1 2">
    <name type="scientific">Pristionchus pacificus</name>
    <name type="common">Parasitic nematode worm</name>
    <dbReference type="NCBI Taxonomy" id="54126"/>
    <lineage>
        <taxon>Eukaryota</taxon>
        <taxon>Metazoa</taxon>
        <taxon>Ecdysozoa</taxon>
        <taxon>Nematoda</taxon>
        <taxon>Chromadorea</taxon>
        <taxon>Rhabditida</taxon>
        <taxon>Rhabditina</taxon>
        <taxon>Diplogasteromorpha</taxon>
        <taxon>Diplogasteroidea</taxon>
        <taxon>Neodiplogasteridae</taxon>
        <taxon>Pristionchus</taxon>
    </lineage>
</organism>
<accession>A0A2A6BMB7</accession>
<accession>A0A8R1YL04</accession>